<dbReference type="Proteomes" id="UP000190935">
    <property type="component" value="Chromosome I"/>
</dbReference>
<reference evidence="2" key="1">
    <citation type="submission" date="2016-11" db="EMBL/GenBank/DDBJ databases">
        <authorList>
            <person name="Papadimitriou K."/>
        </authorList>
    </citation>
    <scope>NUCLEOTIDE SEQUENCE [LARGE SCALE GENOMIC DNA]</scope>
    <source>
        <strain evidence="2">ACA-DC 1533</strain>
    </source>
</reference>
<organism evidence="1 2">
    <name type="scientific">Ligilactobacillus acidipiscis</name>
    <dbReference type="NCBI Taxonomy" id="89059"/>
    <lineage>
        <taxon>Bacteria</taxon>
        <taxon>Bacillati</taxon>
        <taxon>Bacillota</taxon>
        <taxon>Bacilli</taxon>
        <taxon>Lactobacillales</taxon>
        <taxon>Lactobacillaceae</taxon>
        <taxon>Ligilactobacillus</taxon>
    </lineage>
</organism>
<name>A0A1K1KQM4_9LACO</name>
<evidence type="ECO:0000313" key="1">
    <source>
        <dbReference type="EMBL" id="SFV41188.1"/>
    </source>
</evidence>
<dbReference type="AlphaFoldDB" id="A0A1K1KQM4"/>
<sequence length="46" mass="5287">MDITIFAISLSTMDNISQPIAKFTVFAIVNYTKYFNFVKPKYSKSC</sequence>
<accession>A0A1K1KQM4</accession>
<gene>
    <name evidence="1" type="ORF">LAC1533_1765</name>
</gene>
<dbReference type="EMBL" id="LT630287">
    <property type="protein sequence ID" value="SFV41188.1"/>
    <property type="molecule type" value="Genomic_DNA"/>
</dbReference>
<protein>
    <submittedName>
        <fullName evidence="1">Uncharacterized protein</fullName>
    </submittedName>
</protein>
<dbReference type="KEGG" id="laca:LAC1533_1765"/>
<evidence type="ECO:0000313" key="2">
    <source>
        <dbReference type="Proteomes" id="UP000190935"/>
    </source>
</evidence>
<proteinExistence type="predicted"/>